<evidence type="ECO:0000313" key="3">
    <source>
        <dbReference type="EMBL" id="MBB4099683.1"/>
    </source>
</evidence>
<dbReference type="AlphaFoldDB" id="A0A7W6NXV5"/>
<dbReference type="RefSeq" id="WP_183999059.1">
    <property type="nucleotide sequence ID" value="NZ_JACIEH010000003.1"/>
</dbReference>
<dbReference type="Pfam" id="PF09917">
    <property type="entry name" value="DUF2147"/>
    <property type="match status" value="1"/>
</dbReference>
<protein>
    <submittedName>
        <fullName evidence="3">Uncharacterized protein (DUF2147 family)</fullName>
    </submittedName>
</protein>
<feature type="signal peptide" evidence="1">
    <location>
        <begin position="1"/>
        <end position="18"/>
    </location>
</feature>
<accession>A0A7W6NXV5</accession>
<feature type="domain" description="DUF2147" evidence="2">
    <location>
        <begin position="27"/>
        <end position="131"/>
    </location>
</feature>
<sequence length="134" mass="14186">MMIARLALALGAALLASAAPLPDGIEGVWRNPHNSVHIRYESCGKGAICGTVVWASDKAIADAKRGGTENLIGTSIFRNLYPAGANRWKGSVFVPDIKKTFSGTVTIEGDRMIGRGCLLLGVGCKSQTWSRVAE</sequence>
<dbReference type="PANTHER" id="PTHR36919:SF2">
    <property type="entry name" value="BLL6627 PROTEIN"/>
    <property type="match status" value="1"/>
</dbReference>
<name>A0A7W6NXV5_9SPHN</name>
<evidence type="ECO:0000256" key="1">
    <source>
        <dbReference type="SAM" id="SignalP"/>
    </source>
</evidence>
<feature type="chain" id="PRO_5030893818" evidence="1">
    <location>
        <begin position="19"/>
        <end position="134"/>
    </location>
</feature>
<evidence type="ECO:0000259" key="2">
    <source>
        <dbReference type="Pfam" id="PF09917"/>
    </source>
</evidence>
<gene>
    <name evidence="3" type="ORF">GGR46_003255</name>
</gene>
<proteinExistence type="predicted"/>
<dbReference type="Gene3D" id="2.40.128.520">
    <property type="match status" value="1"/>
</dbReference>
<keyword evidence="4" id="KW-1185">Reference proteome</keyword>
<reference evidence="3 4" key="1">
    <citation type="submission" date="2020-08" db="EMBL/GenBank/DDBJ databases">
        <title>Genomic Encyclopedia of Type Strains, Phase IV (KMG-IV): sequencing the most valuable type-strain genomes for metagenomic binning, comparative biology and taxonomic classification.</title>
        <authorList>
            <person name="Goeker M."/>
        </authorList>
    </citation>
    <scope>NUCLEOTIDE SEQUENCE [LARGE SCALE GENOMIC DNA]</scope>
    <source>
        <strain evidence="3 4">DSM 101806</strain>
    </source>
</reference>
<comment type="caution">
    <text evidence="3">The sequence shown here is derived from an EMBL/GenBank/DDBJ whole genome shotgun (WGS) entry which is preliminary data.</text>
</comment>
<evidence type="ECO:0000313" key="4">
    <source>
        <dbReference type="Proteomes" id="UP000557392"/>
    </source>
</evidence>
<dbReference type="Proteomes" id="UP000557392">
    <property type="component" value="Unassembled WGS sequence"/>
</dbReference>
<keyword evidence="1" id="KW-0732">Signal</keyword>
<dbReference type="PANTHER" id="PTHR36919">
    <property type="entry name" value="BLR1215 PROTEIN"/>
    <property type="match status" value="1"/>
</dbReference>
<dbReference type="EMBL" id="JACIEH010000003">
    <property type="protein sequence ID" value="MBB4099683.1"/>
    <property type="molecule type" value="Genomic_DNA"/>
</dbReference>
<organism evidence="3 4">
    <name type="scientific">Sphingomonas kyeonggiensis</name>
    <dbReference type="NCBI Taxonomy" id="1268553"/>
    <lineage>
        <taxon>Bacteria</taxon>
        <taxon>Pseudomonadati</taxon>
        <taxon>Pseudomonadota</taxon>
        <taxon>Alphaproteobacteria</taxon>
        <taxon>Sphingomonadales</taxon>
        <taxon>Sphingomonadaceae</taxon>
        <taxon>Sphingomonas</taxon>
    </lineage>
</organism>
<dbReference type="InterPro" id="IPR019223">
    <property type="entry name" value="DUF2147"/>
</dbReference>